<accession>A0A9P3Q4Q0</accession>
<evidence type="ECO:0000313" key="4">
    <source>
        <dbReference type="EMBL" id="GLD28672.1"/>
    </source>
</evidence>
<evidence type="ECO:0000313" key="5">
    <source>
        <dbReference type="Proteomes" id="UP001064782"/>
    </source>
</evidence>
<dbReference type="Proteomes" id="UP001064782">
    <property type="component" value="Unassembled WGS sequence"/>
</dbReference>
<dbReference type="InterPro" id="IPR029058">
    <property type="entry name" value="AB_hydrolase_fold"/>
</dbReference>
<name>A0A9P3Q4Q0_9MYCO</name>
<keyword evidence="4" id="KW-0378">Hydrolase</keyword>
<dbReference type="Gene3D" id="3.40.50.1820">
    <property type="entry name" value="alpha/beta hydrolase"/>
    <property type="match status" value="1"/>
</dbReference>
<organism evidence="4 5">
    <name type="scientific">Mycobacterium kiyosense</name>
    <dbReference type="NCBI Taxonomy" id="2871094"/>
    <lineage>
        <taxon>Bacteria</taxon>
        <taxon>Bacillati</taxon>
        <taxon>Actinomycetota</taxon>
        <taxon>Actinomycetes</taxon>
        <taxon>Mycobacteriales</taxon>
        <taxon>Mycobacteriaceae</taxon>
        <taxon>Mycobacterium</taxon>
    </lineage>
</organism>
<dbReference type="InterPro" id="IPR000639">
    <property type="entry name" value="Epox_hydrolase-like"/>
</dbReference>
<dbReference type="SUPFAM" id="SSF53474">
    <property type="entry name" value="alpha/beta-Hydrolases"/>
    <property type="match status" value="1"/>
</dbReference>
<gene>
    <name evidence="4" type="ORF">Mkiyose1413_05550</name>
    <name evidence="3" type="ORF">SRL2020028_01240</name>
</gene>
<dbReference type="EMBL" id="BRZI01000002">
    <property type="protein sequence ID" value="GLD28672.1"/>
    <property type="molecule type" value="Genomic_DNA"/>
</dbReference>
<evidence type="ECO:0000259" key="2">
    <source>
        <dbReference type="Pfam" id="PF00561"/>
    </source>
</evidence>
<evidence type="ECO:0000313" key="3">
    <source>
        <dbReference type="EMBL" id="GLB80868.1"/>
    </source>
</evidence>
<reference evidence="4" key="1">
    <citation type="submission" date="2022-08" db="EMBL/GenBank/DDBJ databases">
        <title>Mycobacterium kiyosense sp. nov., scotochromogenic slow-glowing species isolated from respiratory specimens.</title>
        <authorList>
            <person name="Fukano H."/>
            <person name="Kazumi Y."/>
            <person name="Sakagami N."/>
            <person name="Ato M."/>
            <person name="Mitarai S."/>
            <person name="Hoshino Y."/>
        </authorList>
    </citation>
    <scope>NUCLEOTIDE SEQUENCE</scope>
    <source>
        <strain evidence="4">1413</strain>
        <strain evidence="3">SRL2020-028</strain>
    </source>
</reference>
<dbReference type="InterPro" id="IPR000073">
    <property type="entry name" value="AB_hydrolase_1"/>
</dbReference>
<dbReference type="PANTHER" id="PTHR43689">
    <property type="entry name" value="HYDROLASE"/>
    <property type="match status" value="1"/>
</dbReference>
<comment type="caution">
    <text evidence="4">The sequence shown here is derived from an EMBL/GenBank/DDBJ whole genome shotgun (WGS) entry which is preliminary data.</text>
</comment>
<feature type="region of interest" description="Disordered" evidence="1">
    <location>
        <begin position="1"/>
        <end position="32"/>
    </location>
</feature>
<proteinExistence type="predicted"/>
<evidence type="ECO:0000256" key="1">
    <source>
        <dbReference type="SAM" id="MobiDB-lite"/>
    </source>
</evidence>
<feature type="compositionally biased region" description="Basic residues" evidence="1">
    <location>
        <begin position="9"/>
        <end position="22"/>
    </location>
</feature>
<dbReference type="PRINTS" id="PR00412">
    <property type="entry name" value="EPOXHYDRLASE"/>
</dbReference>
<feature type="domain" description="AB hydrolase-1" evidence="2">
    <location>
        <begin position="65"/>
        <end position="299"/>
    </location>
</feature>
<dbReference type="Pfam" id="PF00561">
    <property type="entry name" value="Abhydrolase_1"/>
    <property type="match status" value="1"/>
</dbReference>
<dbReference type="Proteomes" id="UP001165663">
    <property type="component" value="Unassembled WGS sequence"/>
</dbReference>
<dbReference type="PRINTS" id="PR00111">
    <property type="entry name" value="ABHYDROLASE"/>
</dbReference>
<dbReference type="AlphaFoldDB" id="A0A9P3Q4Q0"/>
<protein>
    <submittedName>
        <fullName evidence="4">Alpha/beta hydrolase</fullName>
    </submittedName>
</protein>
<dbReference type="GO" id="GO:0016787">
    <property type="term" value="F:hydrolase activity"/>
    <property type="evidence" value="ECO:0007669"/>
    <property type="project" value="UniProtKB-KW"/>
</dbReference>
<dbReference type="PANTHER" id="PTHR43689:SF8">
    <property type="entry name" value="ALPHA_BETA-HYDROLASES SUPERFAMILY PROTEIN"/>
    <property type="match status" value="1"/>
</dbReference>
<sequence>MVKISMRDRTRRRLGLRGRRRPNTGATHSEHPDREWAEMDWNQHVRGAAVRGRYVHYVDVGTGRPVVLTHGQGGAWQWWLRVIPAVARHHRVIALDLAGFGASEPVGAGDVFEEQVATVVGLLDELRLAKATIVGHSMGGLVSLKVACDHPHRVDGLMLIGSGSNIMGPARLRAILLGFRLFDRVFRFPTVPRIIVRWRRLRAAFFKLAVAETHHITRSLAAELVPRMAAPGFIAGMEAAGKAVGEATPEAVRAPALVVWGRGDRIVPLSSGRQLAAAIPDAQLVVLDDVAHCAMLEKPAETAALIIDFVRDPRAGRAARDSATDVVDRDDSQAGARIAQWENTFGEENWG</sequence>
<keyword evidence="5" id="KW-1185">Reference proteome</keyword>
<dbReference type="EMBL" id="BRXE01000001">
    <property type="protein sequence ID" value="GLB80868.1"/>
    <property type="molecule type" value="Genomic_DNA"/>
</dbReference>